<name>A0A1N7SRM4_9BURK</name>
<dbReference type="AlphaFoldDB" id="A0A1N7SRM4"/>
<dbReference type="Proteomes" id="UP000195569">
    <property type="component" value="Unassembled WGS sequence"/>
</dbReference>
<evidence type="ECO:0000313" key="2">
    <source>
        <dbReference type="Proteomes" id="UP000195569"/>
    </source>
</evidence>
<gene>
    <name evidence="1" type="ORF">BN2476_750042</name>
</gene>
<organism evidence="1 2">
    <name type="scientific">Paraburkholderia piptadeniae</name>
    <dbReference type="NCBI Taxonomy" id="1701573"/>
    <lineage>
        <taxon>Bacteria</taxon>
        <taxon>Pseudomonadati</taxon>
        <taxon>Pseudomonadota</taxon>
        <taxon>Betaproteobacteria</taxon>
        <taxon>Burkholderiales</taxon>
        <taxon>Burkholderiaceae</taxon>
        <taxon>Paraburkholderia</taxon>
    </lineage>
</organism>
<accession>A0A1N7SRM4</accession>
<reference evidence="1" key="1">
    <citation type="submission" date="2016-12" db="EMBL/GenBank/DDBJ databases">
        <authorList>
            <person name="Moulin L."/>
        </authorList>
    </citation>
    <scope>NUCLEOTIDE SEQUENCE [LARGE SCALE GENOMIC DNA]</scope>
    <source>
        <strain evidence="1">STM 7183</strain>
    </source>
</reference>
<dbReference type="EMBL" id="CYGY02000075">
    <property type="protein sequence ID" value="SIT50099.1"/>
    <property type="molecule type" value="Genomic_DNA"/>
</dbReference>
<proteinExistence type="predicted"/>
<comment type="caution">
    <text evidence="1">The sequence shown here is derived from an EMBL/GenBank/DDBJ whole genome shotgun (WGS) entry which is preliminary data.</text>
</comment>
<sequence length="59" mass="7052">MRQGFTADSQDQKKIRIRLKGPLFSRFRYGTDAYVKTLIIRVRRAADAKRFPYCWRNNA</sequence>
<keyword evidence="2" id="KW-1185">Reference proteome</keyword>
<evidence type="ECO:0000313" key="1">
    <source>
        <dbReference type="EMBL" id="SIT50099.1"/>
    </source>
</evidence>
<protein>
    <submittedName>
        <fullName evidence="1">Uncharacterized protein</fullName>
    </submittedName>
</protein>